<protein>
    <recommendedName>
        <fullName evidence="1">Peptidase S9 prolyl oligopeptidase catalytic domain-containing protein</fullName>
    </recommendedName>
</protein>
<dbReference type="InterPro" id="IPR001375">
    <property type="entry name" value="Peptidase_S9_cat"/>
</dbReference>
<feature type="domain" description="Peptidase S9 prolyl oligopeptidase catalytic" evidence="1">
    <location>
        <begin position="140"/>
        <end position="254"/>
    </location>
</feature>
<dbReference type="GO" id="GO:0008236">
    <property type="term" value="F:serine-type peptidase activity"/>
    <property type="evidence" value="ECO:0007669"/>
    <property type="project" value="InterPro"/>
</dbReference>
<dbReference type="RefSeq" id="WP_092785514.1">
    <property type="nucleotide sequence ID" value="NZ_FNAP01000006.1"/>
</dbReference>
<dbReference type="STRING" id="69960.SAMN05421720_10638"/>
<dbReference type="AlphaFoldDB" id="A0A1G7CDJ4"/>
<dbReference type="GO" id="GO:0006508">
    <property type="term" value="P:proteolysis"/>
    <property type="evidence" value="ECO:0007669"/>
    <property type="project" value="InterPro"/>
</dbReference>
<evidence type="ECO:0000259" key="1">
    <source>
        <dbReference type="Pfam" id="PF00326"/>
    </source>
</evidence>
<dbReference type="SUPFAM" id="SSF53474">
    <property type="entry name" value="alpha/beta-Hydrolases"/>
    <property type="match status" value="1"/>
</dbReference>
<dbReference type="Pfam" id="PF00326">
    <property type="entry name" value="Peptidase_S9"/>
    <property type="match status" value="1"/>
</dbReference>
<dbReference type="EMBL" id="FNAP01000006">
    <property type="protein sequence ID" value="SDE37454.1"/>
    <property type="molecule type" value="Genomic_DNA"/>
</dbReference>
<dbReference type="PANTHER" id="PTHR12277:SF81">
    <property type="entry name" value="PROTEIN ABHD13"/>
    <property type="match status" value="1"/>
</dbReference>
<sequence length="273" mass="28688">MPHWIAGLLGAVLTVYLAGGAYLWAFQEQFLFAPGPPPPPPAETEAPDMAPLTLTTADGLDLVSWYAPPPDDDAPVVVYFHGNAGNVAGRAYKARDLIDVGYGVLLVGYRGYNGNPGSPGQAGFRKDGEAALDFLDGEGIGPARRVLYGESIGSGTALPLAVDRGAAAVVLEGAFTSMVAMALHQYPIYPAGWLLRHPFDNLAAVRSLRVPLLVMHGARDDLVPPEMAAALVETARDAGVPRVDLALFPEGGHVDLFEHGAAARVRAFLDGPS</sequence>
<dbReference type="PANTHER" id="PTHR12277">
    <property type="entry name" value="ALPHA/BETA HYDROLASE DOMAIN-CONTAINING PROTEIN"/>
    <property type="match status" value="1"/>
</dbReference>
<evidence type="ECO:0000313" key="2">
    <source>
        <dbReference type="EMBL" id="SDE37454.1"/>
    </source>
</evidence>
<name>A0A1G7CDJ4_9PROT</name>
<reference evidence="2 3" key="1">
    <citation type="submission" date="2016-10" db="EMBL/GenBank/DDBJ databases">
        <authorList>
            <person name="de Groot N.N."/>
        </authorList>
    </citation>
    <scope>NUCLEOTIDE SEQUENCE [LARGE SCALE GENOMIC DNA]</scope>
    <source>
        <strain evidence="2 3">ATCC 700224</strain>
    </source>
</reference>
<dbReference type="Proteomes" id="UP000199412">
    <property type="component" value="Unassembled WGS sequence"/>
</dbReference>
<organism evidence="2 3">
    <name type="scientific">Rhodospira trueperi</name>
    <dbReference type="NCBI Taxonomy" id="69960"/>
    <lineage>
        <taxon>Bacteria</taxon>
        <taxon>Pseudomonadati</taxon>
        <taxon>Pseudomonadota</taxon>
        <taxon>Alphaproteobacteria</taxon>
        <taxon>Rhodospirillales</taxon>
        <taxon>Rhodospirillaceae</taxon>
        <taxon>Rhodospira</taxon>
    </lineage>
</organism>
<accession>A0A1G7CDJ4</accession>
<gene>
    <name evidence="2" type="ORF">SAMN05421720_10638</name>
</gene>
<dbReference type="OrthoDB" id="9798884at2"/>
<proteinExistence type="predicted"/>
<keyword evidence="3" id="KW-1185">Reference proteome</keyword>
<evidence type="ECO:0000313" key="3">
    <source>
        <dbReference type="Proteomes" id="UP000199412"/>
    </source>
</evidence>
<dbReference type="InterPro" id="IPR029058">
    <property type="entry name" value="AB_hydrolase_fold"/>
</dbReference>
<dbReference type="Gene3D" id="3.40.50.1820">
    <property type="entry name" value="alpha/beta hydrolase"/>
    <property type="match status" value="1"/>
</dbReference>